<sequence>MPVLKQSSGAPRSNVEEVREDRTRRQAILLPQLVIQSVFPMERVRALSICPAWHMDCKITSCAIGRFALSLRGCVSSYQSHRQ</sequence>
<feature type="region of interest" description="Disordered" evidence="1">
    <location>
        <begin position="1"/>
        <end position="21"/>
    </location>
</feature>
<dbReference type="HOGENOM" id="CLU_2543433_0_0_1"/>
<keyword evidence="3" id="KW-1185">Reference proteome</keyword>
<gene>
    <name evidence="2" type="ORF">PISMIDRAFT_290001</name>
</gene>
<reference evidence="2 3" key="1">
    <citation type="submission" date="2014-04" db="EMBL/GenBank/DDBJ databases">
        <authorList>
            <consortium name="DOE Joint Genome Institute"/>
            <person name="Kuo A."/>
            <person name="Kohler A."/>
            <person name="Costa M.D."/>
            <person name="Nagy L.G."/>
            <person name="Floudas D."/>
            <person name="Copeland A."/>
            <person name="Barry K.W."/>
            <person name="Cichocki N."/>
            <person name="Veneault-Fourrey C."/>
            <person name="LaButti K."/>
            <person name="Lindquist E.A."/>
            <person name="Lipzen A."/>
            <person name="Lundell T."/>
            <person name="Morin E."/>
            <person name="Murat C."/>
            <person name="Sun H."/>
            <person name="Tunlid A."/>
            <person name="Henrissat B."/>
            <person name="Grigoriev I.V."/>
            <person name="Hibbett D.S."/>
            <person name="Martin F."/>
            <person name="Nordberg H.P."/>
            <person name="Cantor M.N."/>
            <person name="Hua S.X."/>
        </authorList>
    </citation>
    <scope>NUCLEOTIDE SEQUENCE [LARGE SCALE GENOMIC DNA]</scope>
    <source>
        <strain evidence="2 3">441</strain>
    </source>
</reference>
<organism evidence="2 3">
    <name type="scientific">Pisolithus microcarpus 441</name>
    <dbReference type="NCBI Taxonomy" id="765257"/>
    <lineage>
        <taxon>Eukaryota</taxon>
        <taxon>Fungi</taxon>
        <taxon>Dikarya</taxon>
        <taxon>Basidiomycota</taxon>
        <taxon>Agaricomycotina</taxon>
        <taxon>Agaricomycetes</taxon>
        <taxon>Agaricomycetidae</taxon>
        <taxon>Boletales</taxon>
        <taxon>Sclerodermatineae</taxon>
        <taxon>Pisolithaceae</taxon>
        <taxon>Pisolithus</taxon>
    </lineage>
</organism>
<protein>
    <submittedName>
        <fullName evidence="2">Uncharacterized protein</fullName>
    </submittedName>
</protein>
<proteinExistence type="predicted"/>
<name>A0A0C9Z0B6_9AGAM</name>
<reference evidence="3" key="2">
    <citation type="submission" date="2015-01" db="EMBL/GenBank/DDBJ databases">
        <title>Evolutionary Origins and Diversification of the Mycorrhizal Mutualists.</title>
        <authorList>
            <consortium name="DOE Joint Genome Institute"/>
            <consortium name="Mycorrhizal Genomics Consortium"/>
            <person name="Kohler A."/>
            <person name="Kuo A."/>
            <person name="Nagy L.G."/>
            <person name="Floudas D."/>
            <person name="Copeland A."/>
            <person name="Barry K.W."/>
            <person name="Cichocki N."/>
            <person name="Veneault-Fourrey C."/>
            <person name="LaButti K."/>
            <person name="Lindquist E.A."/>
            <person name="Lipzen A."/>
            <person name="Lundell T."/>
            <person name="Morin E."/>
            <person name="Murat C."/>
            <person name="Riley R."/>
            <person name="Ohm R."/>
            <person name="Sun H."/>
            <person name="Tunlid A."/>
            <person name="Henrissat B."/>
            <person name="Grigoriev I.V."/>
            <person name="Hibbett D.S."/>
            <person name="Martin F."/>
        </authorList>
    </citation>
    <scope>NUCLEOTIDE SEQUENCE [LARGE SCALE GENOMIC DNA]</scope>
    <source>
        <strain evidence="3">441</strain>
    </source>
</reference>
<evidence type="ECO:0000313" key="3">
    <source>
        <dbReference type="Proteomes" id="UP000054018"/>
    </source>
</evidence>
<evidence type="ECO:0000256" key="1">
    <source>
        <dbReference type="SAM" id="MobiDB-lite"/>
    </source>
</evidence>
<feature type="compositionally biased region" description="Polar residues" evidence="1">
    <location>
        <begin position="1"/>
        <end position="11"/>
    </location>
</feature>
<evidence type="ECO:0000313" key="2">
    <source>
        <dbReference type="EMBL" id="KIK15787.1"/>
    </source>
</evidence>
<dbReference type="Proteomes" id="UP000054018">
    <property type="component" value="Unassembled WGS sequence"/>
</dbReference>
<dbReference type="EMBL" id="KN833878">
    <property type="protein sequence ID" value="KIK15787.1"/>
    <property type="molecule type" value="Genomic_DNA"/>
</dbReference>
<dbReference type="AlphaFoldDB" id="A0A0C9Z0B6"/>
<accession>A0A0C9Z0B6</accession>